<evidence type="ECO:0000313" key="7">
    <source>
        <dbReference type="Proteomes" id="UP000008392"/>
    </source>
</evidence>
<sequence>MKSINGIGPINVIDLRGVDLNLLVSLDALLEECNVTKAAARLHLTQPAVSTQLARLRKIFDDPLLIPADSGRGMTPSARALGLIVPLHAALNDLQAVVRQRPAFDPYQDRRHFVIAANDNAAAVLGLRLMEQLPQLAGAGIKIAFVNADQRQVALQLERAEIDLLLGSERMVPPSMKARKLYDERFVMVQRKGHPRGAGALDIDEYCSLKHVLVSTSGGSFSGFMDEHLERLGRQREVCLSVQNFTLVPDLLCNSDYVATLPSRLFARYSDRLDAFELPFQAENFSLFAAWHPRNQADPALLWLREALAAIGAA</sequence>
<dbReference type="Pfam" id="PF00126">
    <property type="entry name" value="HTH_1"/>
    <property type="match status" value="1"/>
</dbReference>
<gene>
    <name evidence="6" type="ordered locus">CFU_3296</name>
</gene>
<dbReference type="EMBL" id="CP002745">
    <property type="protein sequence ID" value="AEK63120.1"/>
    <property type="molecule type" value="Genomic_DNA"/>
</dbReference>
<dbReference type="PANTHER" id="PTHR30118">
    <property type="entry name" value="HTH-TYPE TRANSCRIPTIONAL REGULATOR LEUO-RELATED"/>
    <property type="match status" value="1"/>
</dbReference>
<evidence type="ECO:0000259" key="5">
    <source>
        <dbReference type="PROSITE" id="PS50931"/>
    </source>
</evidence>
<dbReference type="GO" id="GO:0003677">
    <property type="term" value="F:DNA binding"/>
    <property type="evidence" value="ECO:0007669"/>
    <property type="project" value="UniProtKB-KW"/>
</dbReference>
<dbReference type="eggNOG" id="COG0583">
    <property type="taxonomic scope" value="Bacteria"/>
</dbReference>
<dbReference type="InterPro" id="IPR005119">
    <property type="entry name" value="LysR_subst-bd"/>
</dbReference>
<name>G0AD15_COLFT</name>
<dbReference type="STRING" id="1005048.CFU_3296"/>
<keyword evidence="2" id="KW-0805">Transcription regulation</keyword>
<dbReference type="PANTHER" id="PTHR30118:SF15">
    <property type="entry name" value="TRANSCRIPTIONAL REGULATORY PROTEIN"/>
    <property type="match status" value="1"/>
</dbReference>
<reference evidence="6 7" key="4">
    <citation type="journal article" date="2010" name="Environ. Microbiol.">
        <title>The bacterial genus Collimonas: mycophagy, weathering and other adaptive solutions to life in oligotrophic soil environments.</title>
        <authorList>
            <person name="Leveau J.H."/>
            <person name="Uroz S."/>
            <person name="de Boer W."/>
        </authorList>
    </citation>
    <scope>NUCLEOTIDE SEQUENCE [LARGE SCALE GENOMIC DNA]</scope>
    <source>
        <strain evidence="6 7">Ter331</strain>
    </source>
</reference>
<feature type="domain" description="HTH lysR-type" evidence="5">
    <location>
        <begin position="18"/>
        <end position="77"/>
    </location>
</feature>
<dbReference type="GO" id="GO:0003700">
    <property type="term" value="F:DNA-binding transcription factor activity"/>
    <property type="evidence" value="ECO:0007669"/>
    <property type="project" value="InterPro"/>
</dbReference>
<evidence type="ECO:0000256" key="2">
    <source>
        <dbReference type="ARBA" id="ARBA00023015"/>
    </source>
</evidence>
<keyword evidence="3" id="KW-0238">DNA-binding</keyword>
<reference evidence="6 7" key="3">
    <citation type="journal article" date="2008" name="FEMS Microbiol. Ecol.">
        <title>Identification and characterization of genes underlying chitinolysis in Collimonas fungivorans Ter331.</title>
        <authorList>
            <person name="Fritsche K."/>
            <person name="de Boer W."/>
            <person name="Gerards S."/>
            <person name="van den Berg M."/>
            <person name="van Veen J.A."/>
            <person name="Leveau J.H."/>
        </authorList>
    </citation>
    <scope>NUCLEOTIDE SEQUENCE [LARGE SCALE GENOMIC DNA]</scope>
    <source>
        <strain evidence="6 7">Ter331</strain>
    </source>
</reference>
<evidence type="ECO:0000256" key="4">
    <source>
        <dbReference type="ARBA" id="ARBA00023163"/>
    </source>
</evidence>
<dbReference type="Gene3D" id="3.40.190.10">
    <property type="entry name" value="Periplasmic binding protein-like II"/>
    <property type="match status" value="2"/>
</dbReference>
<dbReference type="AlphaFoldDB" id="G0AD15"/>
<organism evidence="6 7">
    <name type="scientific">Collimonas fungivorans (strain Ter331)</name>
    <dbReference type="NCBI Taxonomy" id="1005048"/>
    <lineage>
        <taxon>Bacteria</taxon>
        <taxon>Pseudomonadati</taxon>
        <taxon>Pseudomonadota</taxon>
        <taxon>Betaproteobacteria</taxon>
        <taxon>Burkholderiales</taxon>
        <taxon>Oxalobacteraceae</taxon>
        <taxon>Collimonas</taxon>
    </lineage>
</organism>
<accession>G0AD15</accession>
<keyword evidence="4" id="KW-0804">Transcription</keyword>
<dbReference type="SUPFAM" id="SSF53850">
    <property type="entry name" value="Periplasmic binding protein-like II"/>
    <property type="match status" value="1"/>
</dbReference>
<dbReference type="InterPro" id="IPR036390">
    <property type="entry name" value="WH_DNA-bd_sf"/>
</dbReference>
<proteinExistence type="inferred from homology"/>
<dbReference type="InterPro" id="IPR050389">
    <property type="entry name" value="LysR-type_TF"/>
</dbReference>
<dbReference type="InterPro" id="IPR036388">
    <property type="entry name" value="WH-like_DNA-bd_sf"/>
</dbReference>
<evidence type="ECO:0000256" key="3">
    <source>
        <dbReference type="ARBA" id="ARBA00023125"/>
    </source>
</evidence>
<dbReference type="Gene3D" id="1.10.10.10">
    <property type="entry name" value="Winged helix-like DNA-binding domain superfamily/Winged helix DNA-binding domain"/>
    <property type="match status" value="1"/>
</dbReference>
<evidence type="ECO:0000313" key="6">
    <source>
        <dbReference type="EMBL" id="AEK63120.1"/>
    </source>
</evidence>
<protein>
    <submittedName>
        <fullName evidence="6">Transcriptional regulator</fullName>
    </submittedName>
</protein>
<dbReference type="PRINTS" id="PR00039">
    <property type="entry name" value="HTHLYSR"/>
</dbReference>
<comment type="similarity">
    <text evidence="1">Belongs to the LysR transcriptional regulatory family.</text>
</comment>
<evidence type="ECO:0000256" key="1">
    <source>
        <dbReference type="ARBA" id="ARBA00009437"/>
    </source>
</evidence>
<reference evidence="7" key="6">
    <citation type="submission" date="2011-05" db="EMBL/GenBank/DDBJ databases">
        <title>Complete sequence of Collimonas fungivorans Ter331.</title>
        <authorList>
            <person name="Leveau J.H."/>
        </authorList>
    </citation>
    <scope>NUCLEOTIDE SEQUENCE [LARGE SCALE GENOMIC DNA]</scope>
    <source>
        <strain evidence="7">Ter331</strain>
    </source>
</reference>
<dbReference type="SUPFAM" id="SSF46785">
    <property type="entry name" value="Winged helix' DNA-binding domain"/>
    <property type="match status" value="1"/>
</dbReference>
<reference evidence="6 7" key="5">
    <citation type="journal article" date="2011" name="ISME J.">
        <title>Dual transcriptional profiling of a bacterial/fungal confrontation: Collimonas fungivorans versus Aspergillus niger.</title>
        <authorList>
            <person name="Mela F."/>
            <person name="Fritsche K."/>
            <person name="de Boer W."/>
            <person name="van Veen J.A."/>
            <person name="de Graaff L.H."/>
            <person name="van den Berg M."/>
            <person name="Leveau J.H."/>
        </authorList>
    </citation>
    <scope>NUCLEOTIDE SEQUENCE [LARGE SCALE GENOMIC DNA]</scope>
    <source>
        <strain evidence="6 7">Ter331</strain>
    </source>
</reference>
<reference evidence="6 7" key="2">
    <citation type="journal article" date="2006" name="J. Microbiol. Methods">
        <title>Genomic flank-sequencing of plasposon insertion sites for rapid identification of functional genes.</title>
        <authorList>
            <person name="Leveau J.H."/>
            <person name="Gerards S."/>
            <person name="Fritsche K."/>
            <person name="Zondag G."/>
            <person name="van Veen J.A."/>
        </authorList>
    </citation>
    <scope>NUCLEOTIDE SEQUENCE [LARGE SCALE GENOMIC DNA]</scope>
    <source>
        <strain evidence="6 7">Ter331</strain>
    </source>
</reference>
<dbReference type="Pfam" id="PF03466">
    <property type="entry name" value="LysR_substrate"/>
    <property type="match status" value="1"/>
</dbReference>
<reference evidence="6 7" key="1">
    <citation type="journal article" date="2004" name="Environ. Microbiol.">
        <title>Phylogeny-function analysis of (meta)genomic libraries: screening for expression of ribosomal RNA genes by large-insert library fluorescent in situ hybridization (LIL-FISH).</title>
        <authorList>
            <person name="Leveau J.H."/>
            <person name="Gerards S."/>
            <person name="de Boer W."/>
            <person name="van Veen J.A."/>
        </authorList>
    </citation>
    <scope>NUCLEOTIDE SEQUENCE [LARGE SCALE GENOMIC DNA]</scope>
    <source>
        <strain evidence="6 7">Ter331</strain>
    </source>
</reference>
<dbReference type="PROSITE" id="PS50931">
    <property type="entry name" value="HTH_LYSR"/>
    <property type="match status" value="1"/>
</dbReference>
<keyword evidence="7" id="KW-1185">Reference proteome</keyword>
<dbReference type="HOGENOM" id="CLU_039613_39_3_4"/>
<dbReference type="RefSeq" id="WP_014007272.1">
    <property type="nucleotide sequence ID" value="NC_015856.1"/>
</dbReference>
<dbReference type="InterPro" id="IPR000847">
    <property type="entry name" value="LysR_HTH_N"/>
</dbReference>
<dbReference type="Proteomes" id="UP000008392">
    <property type="component" value="Chromosome"/>
</dbReference>
<dbReference type="KEGG" id="cfu:CFU_3296"/>